<feature type="transmembrane region" description="Helical" evidence="7">
    <location>
        <begin position="20"/>
        <end position="42"/>
    </location>
</feature>
<feature type="transmembrane region" description="Helical" evidence="7">
    <location>
        <begin position="174"/>
        <end position="191"/>
    </location>
</feature>
<gene>
    <name evidence="9" type="ORF">Prum_101460</name>
</gene>
<feature type="transmembrane region" description="Helical" evidence="7">
    <location>
        <begin position="120"/>
        <end position="140"/>
    </location>
</feature>
<dbReference type="Proteomes" id="UP000482960">
    <property type="component" value="Unassembled WGS sequence"/>
</dbReference>
<feature type="transmembrane region" description="Helical" evidence="7">
    <location>
        <begin position="342"/>
        <end position="362"/>
    </location>
</feature>
<protein>
    <submittedName>
        <fullName evidence="9">MFS transporter</fullName>
    </submittedName>
</protein>
<dbReference type="InterPro" id="IPR020846">
    <property type="entry name" value="MFS_dom"/>
</dbReference>
<feature type="transmembrane region" description="Helical" evidence="7">
    <location>
        <begin position="309"/>
        <end position="330"/>
    </location>
</feature>
<proteinExistence type="predicted"/>
<dbReference type="Gene3D" id="1.20.1250.20">
    <property type="entry name" value="MFS general substrate transporter like domains"/>
    <property type="match status" value="2"/>
</dbReference>
<evidence type="ECO:0000256" key="4">
    <source>
        <dbReference type="ARBA" id="ARBA00022692"/>
    </source>
</evidence>
<dbReference type="Pfam" id="PF07690">
    <property type="entry name" value="MFS_1"/>
    <property type="match status" value="2"/>
</dbReference>
<comment type="subcellular location">
    <subcellularLocation>
        <location evidence="1">Cell membrane</location>
        <topology evidence="1">Multi-pass membrane protein</topology>
    </subcellularLocation>
</comment>
<keyword evidence="10" id="KW-1185">Reference proteome</keyword>
<dbReference type="CDD" id="cd17321">
    <property type="entry name" value="MFS_MMR_MDR_like"/>
    <property type="match status" value="1"/>
</dbReference>
<dbReference type="InterPro" id="IPR036259">
    <property type="entry name" value="MFS_trans_sf"/>
</dbReference>
<accession>A0A6V8LJW1</accession>
<dbReference type="PANTHER" id="PTHR42718">
    <property type="entry name" value="MAJOR FACILITATOR SUPERFAMILY MULTIDRUG TRANSPORTER MFSC"/>
    <property type="match status" value="1"/>
</dbReference>
<dbReference type="EMBL" id="BLPG01000002">
    <property type="protein sequence ID" value="GFJ96504.1"/>
    <property type="molecule type" value="Genomic_DNA"/>
</dbReference>
<evidence type="ECO:0000313" key="9">
    <source>
        <dbReference type="EMBL" id="GFJ96504.1"/>
    </source>
</evidence>
<feature type="transmembrane region" description="Helical" evidence="7">
    <location>
        <begin position="54"/>
        <end position="74"/>
    </location>
</feature>
<dbReference type="InterPro" id="IPR011701">
    <property type="entry name" value="MFS"/>
</dbReference>
<dbReference type="PANTHER" id="PTHR42718:SF46">
    <property type="entry name" value="BLR6921 PROTEIN"/>
    <property type="match status" value="1"/>
</dbReference>
<feature type="transmembrane region" description="Helical" evidence="7">
    <location>
        <begin position="284"/>
        <end position="303"/>
    </location>
</feature>
<dbReference type="PROSITE" id="PS50850">
    <property type="entry name" value="MFS"/>
    <property type="match status" value="1"/>
</dbReference>
<keyword evidence="3" id="KW-1003">Cell membrane</keyword>
<sequence>MHPPVESGPDGQRSGALRRVLLPLALAQFICSFAGSNMNVMINDISQDLDTTVQGVQIAITSFLLVMAALMIPGGKLTDRYGRKRCFTAGLVLFGAGALLCAVAPGLGVLMLGYSILEGVGTALLIPPVYILTTLLFSGVAGRARAFGAISAMGGVGAAAGPLIGGLITSALGWRWAFVFQALIVAAIVWLSRRVPDPLPPDPTRHFDTRGAVLSAAGLVLVVTGILAADNSGWLMIGLMAAGALVLLLFFRWVREQERAGGEPLLSTALFQNRTSNLGLVTQNAQWLVLMGSSFVVAAYLQVVRGYNAIETGLIFTAATAGLLTSSLAAGRLARRRPQRNLIMAGFVVTAAGIGTLLAMVIGTPKVWAFAPGLLLIGLGIGLMLTPSVNVVQSSFGDDLQGEISGLSRSVSNLGSSLGTAIAGTVIVAGITKTPERAYGLAMVVLAVVALLGLAAAAFLPKPGLPVAGAPVPGEP</sequence>
<keyword evidence="2" id="KW-0813">Transport</keyword>
<keyword evidence="4 7" id="KW-0812">Transmembrane</keyword>
<evidence type="ECO:0000256" key="6">
    <source>
        <dbReference type="ARBA" id="ARBA00023136"/>
    </source>
</evidence>
<keyword evidence="5 7" id="KW-1133">Transmembrane helix</keyword>
<evidence type="ECO:0000256" key="1">
    <source>
        <dbReference type="ARBA" id="ARBA00004651"/>
    </source>
</evidence>
<feature type="domain" description="Major facilitator superfamily (MFS) profile" evidence="8">
    <location>
        <begin position="20"/>
        <end position="465"/>
    </location>
</feature>
<dbReference type="AlphaFoldDB" id="A0A6V8LJW1"/>
<reference evidence="9 10" key="1">
    <citation type="submission" date="2020-03" db="EMBL/GenBank/DDBJ databases">
        <title>Whole genome shotgun sequence of Phytohabitans rumicis NBRC 108638.</title>
        <authorList>
            <person name="Komaki H."/>
            <person name="Tamura T."/>
        </authorList>
    </citation>
    <scope>NUCLEOTIDE SEQUENCE [LARGE SCALE GENOMIC DNA]</scope>
    <source>
        <strain evidence="9 10">NBRC 108638</strain>
    </source>
</reference>
<evidence type="ECO:0000256" key="5">
    <source>
        <dbReference type="ARBA" id="ARBA00022989"/>
    </source>
</evidence>
<dbReference type="GO" id="GO:0022857">
    <property type="term" value="F:transmembrane transporter activity"/>
    <property type="evidence" value="ECO:0007669"/>
    <property type="project" value="InterPro"/>
</dbReference>
<comment type="caution">
    <text evidence="9">The sequence shown here is derived from an EMBL/GenBank/DDBJ whole genome shotgun (WGS) entry which is preliminary data.</text>
</comment>
<feature type="transmembrane region" description="Helical" evidence="7">
    <location>
        <begin position="438"/>
        <end position="460"/>
    </location>
</feature>
<evidence type="ECO:0000256" key="3">
    <source>
        <dbReference type="ARBA" id="ARBA00022475"/>
    </source>
</evidence>
<dbReference type="GO" id="GO:0005886">
    <property type="term" value="C:plasma membrane"/>
    <property type="evidence" value="ECO:0007669"/>
    <property type="project" value="UniProtKB-SubCell"/>
</dbReference>
<evidence type="ECO:0000259" key="8">
    <source>
        <dbReference type="PROSITE" id="PS50850"/>
    </source>
</evidence>
<evidence type="ECO:0000256" key="7">
    <source>
        <dbReference type="SAM" id="Phobius"/>
    </source>
</evidence>
<feature type="transmembrane region" description="Helical" evidence="7">
    <location>
        <begin position="211"/>
        <end position="228"/>
    </location>
</feature>
<evidence type="ECO:0000313" key="10">
    <source>
        <dbReference type="Proteomes" id="UP000482960"/>
    </source>
</evidence>
<evidence type="ECO:0000256" key="2">
    <source>
        <dbReference type="ARBA" id="ARBA00022448"/>
    </source>
</evidence>
<organism evidence="9 10">
    <name type="scientific">Phytohabitans rumicis</name>
    <dbReference type="NCBI Taxonomy" id="1076125"/>
    <lineage>
        <taxon>Bacteria</taxon>
        <taxon>Bacillati</taxon>
        <taxon>Actinomycetota</taxon>
        <taxon>Actinomycetes</taxon>
        <taxon>Micromonosporales</taxon>
        <taxon>Micromonosporaceae</taxon>
    </lineage>
</organism>
<dbReference type="PRINTS" id="PR01036">
    <property type="entry name" value="TCRTETB"/>
</dbReference>
<name>A0A6V8LJW1_9ACTN</name>
<keyword evidence="6 7" id="KW-0472">Membrane</keyword>
<feature type="transmembrane region" description="Helical" evidence="7">
    <location>
        <begin position="86"/>
        <end position="114"/>
    </location>
</feature>
<reference evidence="9 10" key="2">
    <citation type="submission" date="2020-03" db="EMBL/GenBank/DDBJ databases">
        <authorList>
            <person name="Ichikawa N."/>
            <person name="Kimura A."/>
            <person name="Kitahashi Y."/>
            <person name="Uohara A."/>
        </authorList>
    </citation>
    <scope>NUCLEOTIDE SEQUENCE [LARGE SCALE GENOMIC DNA]</scope>
    <source>
        <strain evidence="9 10">NBRC 108638</strain>
    </source>
</reference>
<feature type="transmembrane region" description="Helical" evidence="7">
    <location>
        <begin position="368"/>
        <end position="392"/>
    </location>
</feature>
<feature type="transmembrane region" description="Helical" evidence="7">
    <location>
        <begin position="234"/>
        <end position="254"/>
    </location>
</feature>
<feature type="transmembrane region" description="Helical" evidence="7">
    <location>
        <begin position="147"/>
        <end position="168"/>
    </location>
</feature>
<dbReference type="SUPFAM" id="SSF103473">
    <property type="entry name" value="MFS general substrate transporter"/>
    <property type="match status" value="1"/>
</dbReference>